<dbReference type="PANTHER" id="PTHR10890:SF26">
    <property type="entry name" value="CYSTEINE--TRNA LIGASE 1, CYTOPLASMIC-RELATED"/>
    <property type="match status" value="1"/>
</dbReference>
<dbReference type="STRING" id="4540.A0A3L6QB06"/>
<dbReference type="OrthoDB" id="438179at2759"/>
<dbReference type="InterPro" id="IPR024909">
    <property type="entry name" value="Cys-tRNA/MSH_ligase"/>
</dbReference>
<comment type="caution">
    <text evidence="1">The sequence shown here is derived from an EMBL/GenBank/DDBJ whole genome shotgun (WGS) entry which is preliminary data.</text>
</comment>
<proteinExistence type="predicted"/>
<dbReference type="EMBL" id="PQIB02000013">
    <property type="protein sequence ID" value="RLM75390.1"/>
    <property type="molecule type" value="Genomic_DNA"/>
</dbReference>
<name>A0A3L6QB06_PANMI</name>
<accession>A0A3L6QB06</accession>
<dbReference type="GO" id="GO:0005524">
    <property type="term" value="F:ATP binding"/>
    <property type="evidence" value="ECO:0007669"/>
    <property type="project" value="TreeGrafter"/>
</dbReference>
<dbReference type="Proteomes" id="UP000275267">
    <property type="component" value="Unassembled WGS sequence"/>
</dbReference>
<protein>
    <submittedName>
        <fullName evidence="1">Uncharacterized protein</fullName>
    </submittedName>
</protein>
<keyword evidence="2" id="KW-1185">Reference proteome</keyword>
<dbReference type="GO" id="GO:0006423">
    <property type="term" value="P:cysteinyl-tRNA aminoacylation"/>
    <property type="evidence" value="ECO:0007669"/>
    <property type="project" value="TreeGrafter"/>
</dbReference>
<dbReference type="InterPro" id="IPR014729">
    <property type="entry name" value="Rossmann-like_a/b/a_fold"/>
</dbReference>
<dbReference type="Gene3D" id="3.40.50.620">
    <property type="entry name" value="HUPs"/>
    <property type="match status" value="1"/>
</dbReference>
<sequence>MSEPLSLKLFNSMMKKEPFKPPVEGKCIFLTFNVILTPELVLILQIIRRANEAGETEESLSSRFINEIMENGHAYAIEGDVYFAVDSFPEYLQLSGRILDQNRAVNVSLSIQENIILQTLPCGSFPKRVLQFKYLFELTSDQFNGFEVLSKYRQEGISIPVPDKKHILVKEHHLDFLKYMLDDLKTTKVLDKNFMKLLKP</sequence>
<dbReference type="GO" id="GO:0004817">
    <property type="term" value="F:cysteine-tRNA ligase activity"/>
    <property type="evidence" value="ECO:0007669"/>
    <property type="project" value="TreeGrafter"/>
</dbReference>
<dbReference type="AlphaFoldDB" id="A0A3L6QB06"/>
<organism evidence="1 2">
    <name type="scientific">Panicum miliaceum</name>
    <name type="common">Proso millet</name>
    <name type="synonym">Broomcorn millet</name>
    <dbReference type="NCBI Taxonomy" id="4540"/>
    <lineage>
        <taxon>Eukaryota</taxon>
        <taxon>Viridiplantae</taxon>
        <taxon>Streptophyta</taxon>
        <taxon>Embryophyta</taxon>
        <taxon>Tracheophyta</taxon>
        <taxon>Spermatophyta</taxon>
        <taxon>Magnoliopsida</taxon>
        <taxon>Liliopsida</taxon>
        <taxon>Poales</taxon>
        <taxon>Poaceae</taxon>
        <taxon>PACMAD clade</taxon>
        <taxon>Panicoideae</taxon>
        <taxon>Panicodae</taxon>
        <taxon>Paniceae</taxon>
        <taxon>Panicinae</taxon>
        <taxon>Panicum</taxon>
        <taxon>Panicum sect. Panicum</taxon>
    </lineage>
</organism>
<dbReference type="PANTHER" id="PTHR10890">
    <property type="entry name" value="CYSTEINYL-TRNA SYNTHETASE"/>
    <property type="match status" value="1"/>
</dbReference>
<evidence type="ECO:0000313" key="1">
    <source>
        <dbReference type="EMBL" id="RLM75390.1"/>
    </source>
</evidence>
<gene>
    <name evidence="1" type="ORF">C2845_PM15G13710</name>
</gene>
<reference evidence="2" key="1">
    <citation type="journal article" date="2019" name="Nat. Commun.">
        <title>The genome of broomcorn millet.</title>
        <authorList>
            <person name="Zou C."/>
            <person name="Miki D."/>
            <person name="Li D."/>
            <person name="Tang Q."/>
            <person name="Xiao L."/>
            <person name="Rajput S."/>
            <person name="Deng P."/>
            <person name="Jia W."/>
            <person name="Huang R."/>
            <person name="Zhang M."/>
            <person name="Sun Y."/>
            <person name="Hu J."/>
            <person name="Fu X."/>
            <person name="Schnable P.S."/>
            <person name="Li F."/>
            <person name="Zhang H."/>
            <person name="Feng B."/>
            <person name="Zhu X."/>
            <person name="Liu R."/>
            <person name="Schnable J.C."/>
            <person name="Zhu J.-K."/>
            <person name="Zhang H."/>
        </authorList>
    </citation>
    <scope>NUCLEOTIDE SEQUENCE [LARGE SCALE GENOMIC DNA]</scope>
</reference>
<evidence type="ECO:0000313" key="2">
    <source>
        <dbReference type="Proteomes" id="UP000275267"/>
    </source>
</evidence>
<dbReference type="GO" id="GO:0005737">
    <property type="term" value="C:cytoplasm"/>
    <property type="evidence" value="ECO:0007669"/>
    <property type="project" value="TreeGrafter"/>
</dbReference>